<dbReference type="EMBL" id="AP019416">
    <property type="protein sequence ID" value="BBI51812.1"/>
    <property type="molecule type" value="Genomic_DNA"/>
</dbReference>
<keyword evidence="1" id="KW-1277">Toxin-antitoxin system</keyword>
<dbReference type="InterPro" id="IPR009956">
    <property type="entry name" value="Post-segregation_anti-tox_CcdA"/>
</dbReference>
<dbReference type="Proteomes" id="UP000289555">
    <property type="component" value="Chromosome"/>
</dbReference>
<gene>
    <name evidence="2" type="primary">ccdA</name>
    <name evidence="2" type="ORF">HORIV_42330</name>
</gene>
<evidence type="ECO:0000313" key="3">
    <source>
        <dbReference type="Proteomes" id="UP000289555"/>
    </source>
</evidence>
<proteinExistence type="predicted"/>
<evidence type="ECO:0000313" key="2">
    <source>
        <dbReference type="EMBL" id="BBI51812.1"/>
    </source>
</evidence>
<organism evidence="2 3">
    <name type="scientific">Vreelandella olivaria</name>
    <dbReference type="NCBI Taxonomy" id="390919"/>
    <lineage>
        <taxon>Bacteria</taxon>
        <taxon>Pseudomonadati</taxon>
        <taxon>Pseudomonadota</taxon>
        <taxon>Gammaproteobacteria</taxon>
        <taxon>Oceanospirillales</taxon>
        <taxon>Halomonadaceae</taxon>
        <taxon>Vreelandella</taxon>
    </lineage>
</organism>
<accession>A0ABN5X4Q3</accession>
<keyword evidence="3" id="KW-1185">Reference proteome</keyword>
<evidence type="ECO:0000256" key="1">
    <source>
        <dbReference type="ARBA" id="ARBA00022649"/>
    </source>
</evidence>
<name>A0ABN5X4Q3_9GAMM</name>
<protein>
    <submittedName>
        <fullName evidence="2">Antitoxin</fullName>
    </submittedName>
</protein>
<reference evidence="3" key="1">
    <citation type="journal article" date="2019" name="Microbiol. Resour. Announc.">
        <title>Complete Genome Sequence of Halomonas olivaria, a Moderately Halophilic Bacterium Isolated from Olive Processing Effluents, Obtained by Nanopore Sequencing.</title>
        <authorList>
            <person name="Nagata S."/>
            <person name="Ii K.M."/>
            <person name="Tsukimi T."/>
            <person name="Miura M.C."/>
            <person name="Galipon J."/>
            <person name="Arakawa K."/>
        </authorList>
    </citation>
    <scope>NUCLEOTIDE SEQUENCE [LARGE SCALE GENOMIC DNA]</scope>
    <source>
        <strain evidence="3">TYRC17</strain>
    </source>
</reference>
<sequence>MPELYDTAAPKKAANLSVNSDLLNKTRALNINLSATLERALKEELAKREAAQWVEENRSAIKSYNEFVEQHGCFGDEFRESWRHNSTFTLT</sequence>
<dbReference type="Pfam" id="PF07362">
    <property type="entry name" value="CcdA"/>
    <property type="match status" value="1"/>
</dbReference>